<dbReference type="SUPFAM" id="SSF158702">
    <property type="entry name" value="Sec63 N-terminal domain-like"/>
    <property type="match status" value="1"/>
</dbReference>
<dbReference type="PANTHER" id="PTHR38462:SF1">
    <property type="entry name" value="YPRB RIBONUCLEASE H-LIKE DOMAIN-CONTAINING PROTEIN"/>
    <property type="match status" value="1"/>
</dbReference>
<dbReference type="AlphaFoldDB" id="A0A9E7M8V3"/>
<dbReference type="KEGG" id="thei:K1720_05855"/>
<dbReference type="Gene3D" id="3.30.420.10">
    <property type="entry name" value="Ribonuclease H-like superfamily/Ribonuclease H"/>
    <property type="match status" value="1"/>
</dbReference>
<dbReference type="PANTHER" id="PTHR38462">
    <property type="entry name" value="EXONUCLEASE-LIKE PROTEIN"/>
    <property type="match status" value="1"/>
</dbReference>
<feature type="domain" description="YprB ribonuclease H-like" evidence="1">
    <location>
        <begin position="147"/>
        <end position="308"/>
    </location>
</feature>
<dbReference type="GO" id="GO:0003676">
    <property type="term" value="F:nucleic acid binding"/>
    <property type="evidence" value="ECO:0007669"/>
    <property type="project" value="InterPro"/>
</dbReference>
<evidence type="ECO:0000259" key="1">
    <source>
        <dbReference type="Pfam" id="PF13482"/>
    </source>
</evidence>
<dbReference type="GeneID" id="72777852"/>
<keyword evidence="3" id="KW-1185">Reference proteome</keyword>
<reference evidence="2 3" key="1">
    <citation type="submission" date="2021-08" db="EMBL/GenBank/DDBJ databases">
        <title>Thermococcus onnuriiensis IOH2.</title>
        <authorList>
            <person name="Park Y.-J."/>
        </authorList>
    </citation>
    <scope>NUCLEOTIDE SEQUENCE [LARGE SCALE GENOMIC DNA]</scope>
    <source>
        <strain evidence="2 3">IOH2</strain>
    </source>
</reference>
<gene>
    <name evidence="2" type="ORF">K1720_05855</name>
</gene>
<dbReference type="InterPro" id="IPR038720">
    <property type="entry name" value="YprB_RNase_H-like_dom"/>
</dbReference>
<dbReference type="Proteomes" id="UP001056425">
    <property type="component" value="Chromosome"/>
</dbReference>
<accession>A0A9E7M8V3</accession>
<dbReference type="SUPFAM" id="SSF53098">
    <property type="entry name" value="Ribonuclease H-like"/>
    <property type="match status" value="1"/>
</dbReference>
<name>A0A9E7M8V3_9EURY</name>
<protein>
    <submittedName>
        <fullName evidence="2">Ribonuclease H-like domain-containing protein</fullName>
    </submittedName>
</protein>
<dbReference type="InterPro" id="IPR036397">
    <property type="entry name" value="RNaseH_sf"/>
</dbReference>
<dbReference type="RefSeq" id="WP_251947490.1">
    <property type="nucleotide sequence ID" value="NZ_CP080572.1"/>
</dbReference>
<evidence type="ECO:0000313" key="3">
    <source>
        <dbReference type="Proteomes" id="UP001056425"/>
    </source>
</evidence>
<dbReference type="Pfam" id="PF13482">
    <property type="entry name" value="RNase_H_2"/>
    <property type="match status" value="1"/>
</dbReference>
<dbReference type="Gene3D" id="1.10.150.20">
    <property type="entry name" value="5' to 3' exonuclease, C-terminal subdomain"/>
    <property type="match status" value="1"/>
</dbReference>
<dbReference type="InterPro" id="IPR012337">
    <property type="entry name" value="RNaseH-like_sf"/>
</dbReference>
<dbReference type="EMBL" id="CP080572">
    <property type="protein sequence ID" value="USG99074.1"/>
    <property type="molecule type" value="Genomic_DNA"/>
</dbReference>
<proteinExistence type="predicted"/>
<organism evidence="2 3">
    <name type="scientific">Thermococcus argininiproducens</name>
    <dbReference type="NCBI Taxonomy" id="2866384"/>
    <lineage>
        <taxon>Archaea</taxon>
        <taxon>Methanobacteriati</taxon>
        <taxon>Methanobacteriota</taxon>
        <taxon>Thermococci</taxon>
        <taxon>Thermococcales</taxon>
        <taxon>Thermococcaceae</taxon>
        <taxon>Thermococcus</taxon>
    </lineage>
</organism>
<evidence type="ECO:0000313" key="2">
    <source>
        <dbReference type="EMBL" id="USG99074.1"/>
    </source>
</evidence>
<sequence>MGTALMEWEYYLAEGLKKRFLERYEGKSLDEVFSGEEVGNCYLIEKKERIKIRFPETERAKWNLLSCLSLIPGIGPNREKKLKERGYSTLRDLVNHPRFKDDASRILKCLEERRIYEILEHMGRRFKKSHPLILQCAALHNLEKFLVLDIETLGLFNAPIILIGTGEFRQDELIIRQYFARNLEEEQAIILKFLELFRDKEALLTFNGRRFDVPFIQERLRYYGIEESLEIPNYDVFLFSRSLIRGVPNYRLQTLERYLLGFKRGEDVPSALIPDFYHYYLNTGNVALVIPIIKHNALDIVTTVKLFGMLLEMIKD</sequence>